<dbReference type="InterPro" id="IPR001792">
    <property type="entry name" value="Acylphosphatase-like_dom"/>
</dbReference>
<dbReference type="EMBL" id="JAGRRH010000013">
    <property type="protein sequence ID" value="KAG7359880.1"/>
    <property type="molecule type" value="Genomic_DNA"/>
</dbReference>
<comment type="similarity">
    <text evidence="2">Belongs to the acylphosphatase family.</text>
</comment>
<sequence length="163" mass="18124">MSKHQHSTLRREIAMTSFLLLGVLLSMMGGSDAFVMGQNRPELFRVAAETASASSTSQSGENRNDPNEIVARRIVVEGDVQGGYYRSCVLNEAGRFRRLTGTMSPPDDSKTAEIYVEGKRKMVDGFVRWCKRSNIGLSQVVKVTEITEADPTGLYDSFYCKTR</sequence>
<organism evidence="5 6">
    <name type="scientific">Nitzschia inconspicua</name>
    <dbReference type="NCBI Taxonomy" id="303405"/>
    <lineage>
        <taxon>Eukaryota</taxon>
        <taxon>Sar</taxon>
        <taxon>Stramenopiles</taxon>
        <taxon>Ochrophyta</taxon>
        <taxon>Bacillariophyta</taxon>
        <taxon>Bacillariophyceae</taxon>
        <taxon>Bacillariophycidae</taxon>
        <taxon>Bacillariales</taxon>
        <taxon>Bacillariaceae</taxon>
        <taxon>Nitzschia</taxon>
    </lineage>
</organism>
<dbReference type="Proteomes" id="UP000693970">
    <property type="component" value="Unassembled WGS sequence"/>
</dbReference>
<protein>
    <submittedName>
        <fullName evidence="5">Acylphosphatase</fullName>
    </submittedName>
</protein>
<accession>A0A9K3LDN2</accession>
<keyword evidence="3" id="KW-0732">Signal</keyword>
<gene>
    <name evidence="5" type="ORF">IV203_034978</name>
</gene>
<feature type="chain" id="PRO_5039889451" evidence="3">
    <location>
        <begin position="34"/>
        <end position="163"/>
    </location>
</feature>
<feature type="signal peptide" evidence="3">
    <location>
        <begin position="1"/>
        <end position="33"/>
    </location>
</feature>
<dbReference type="AlphaFoldDB" id="A0A9K3LDN2"/>
<reference evidence="5" key="2">
    <citation type="submission" date="2021-04" db="EMBL/GenBank/DDBJ databases">
        <authorList>
            <person name="Podell S."/>
        </authorList>
    </citation>
    <scope>NUCLEOTIDE SEQUENCE</scope>
    <source>
        <strain evidence="5">Hildebrandi</strain>
    </source>
</reference>
<dbReference type="PROSITE" id="PS51160">
    <property type="entry name" value="ACYLPHOSPHATASE_3"/>
    <property type="match status" value="1"/>
</dbReference>
<evidence type="ECO:0000313" key="5">
    <source>
        <dbReference type="EMBL" id="KAG7359880.1"/>
    </source>
</evidence>
<reference evidence="5" key="1">
    <citation type="journal article" date="2021" name="Sci. Rep.">
        <title>Diploid genomic architecture of Nitzschia inconspicua, an elite biomass production diatom.</title>
        <authorList>
            <person name="Oliver A."/>
            <person name="Podell S."/>
            <person name="Pinowska A."/>
            <person name="Traller J.C."/>
            <person name="Smith S.R."/>
            <person name="McClure R."/>
            <person name="Beliaev A."/>
            <person name="Bohutskyi P."/>
            <person name="Hill E.A."/>
            <person name="Rabines A."/>
            <person name="Zheng H."/>
            <person name="Allen L.Z."/>
            <person name="Kuo A."/>
            <person name="Grigoriev I.V."/>
            <person name="Allen A.E."/>
            <person name="Hazlebeck D."/>
            <person name="Allen E.E."/>
        </authorList>
    </citation>
    <scope>NUCLEOTIDE SEQUENCE</scope>
    <source>
        <strain evidence="5">Hildebrandi</strain>
    </source>
</reference>
<evidence type="ECO:0000313" key="6">
    <source>
        <dbReference type="Proteomes" id="UP000693970"/>
    </source>
</evidence>
<evidence type="ECO:0000256" key="2">
    <source>
        <dbReference type="RuleBase" id="RU004168"/>
    </source>
</evidence>
<comment type="caution">
    <text evidence="5">The sequence shown here is derived from an EMBL/GenBank/DDBJ whole genome shotgun (WGS) entry which is preliminary data.</text>
</comment>
<comment type="caution">
    <text evidence="1">Lacks conserved residue(s) required for the propagation of feature annotation.</text>
</comment>
<name>A0A9K3LDN2_9STRA</name>
<evidence type="ECO:0000256" key="1">
    <source>
        <dbReference type="PROSITE-ProRule" id="PRU00520"/>
    </source>
</evidence>
<proteinExistence type="inferred from homology"/>
<evidence type="ECO:0000256" key="3">
    <source>
        <dbReference type="SAM" id="SignalP"/>
    </source>
</evidence>
<dbReference type="OrthoDB" id="39743at2759"/>
<evidence type="ECO:0000259" key="4">
    <source>
        <dbReference type="PROSITE" id="PS51160"/>
    </source>
</evidence>
<feature type="domain" description="Acylphosphatase-like" evidence="4">
    <location>
        <begin position="71"/>
        <end position="162"/>
    </location>
</feature>
<dbReference type="Pfam" id="PF00708">
    <property type="entry name" value="Acylphosphatase"/>
    <property type="match status" value="1"/>
</dbReference>
<keyword evidence="6" id="KW-1185">Reference proteome</keyword>